<dbReference type="SUPFAM" id="SSF57903">
    <property type="entry name" value="FYVE/PHD zinc finger"/>
    <property type="match status" value="1"/>
</dbReference>
<evidence type="ECO:0000256" key="4">
    <source>
        <dbReference type="PROSITE-ProRule" id="PRU00146"/>
    </source>
</evidence>
<protein>
    <recommendedName>
        <fullName evidence="6">PHD-type domain-containing protein</fullName>
    </recommendedName>
</protein>
<feature type="compositionally biased region" description="Polar residues" evidence="5">
    <location>
        <begin position="860"/>
        <end position="888"/>
    </location>
</feature>
<evidence type="ECO:0000313" key="7">
    <source>
        <dbReference type="EMBL" id="PWZ29073.1"/>
    </source>
</evidence>
<reference evidence="7 8" key="1">
    <citation type="journal article" date="2018" name="Nat. Genet.">
        <title>Extensive intraspecific gene order and gene structural variations between Mo17 and other maize genomes.</title>
        <authorList>
            <person name="Sun S."/>
            <person name="Zhou Y."/>
            <person name="Chen J."/>
            <person name="Shi J."/>
            <person name="Zhao H."/>
            <person name="Zhao H."/>
            <person name="Song W."/>
            <person name="Zhang M."/>
            <person name="Cui Y."/>
            <person name="Dong X."/>
            <person name="Liu H."/>
            <person name="Ma X."/>
            <person name="Jiao Y."/>
            <person name="Wang B."/>
            <person name="Wei X."/>
            <person name="Stein J.C."/>
            <person name="Glaubitz J.C."/>
            <person name="Lu F."/>
            <person name="Yu G."/>
            <person name="Liang C."/>
            <person name="Fengler K."/>
            <person name="Li B."/>
            <person name="Rafalski A."/>
            <person name="Schnable P.S."/>
            <person name="Ware D.H."/>
            <person name="Buckler E.S."/>
            <person name="Lai J."/>
        </authorList>
    </citation>
    <scope>NUCLEOTIDE SEQUENCE [LARGE SCALE GENOMIC DNA]</scope>
    <source>
        <strain evidence="8">cv. Missouri 17</strain>
        <tissue evidence="7">Seedling</tissue>
    </source>
</reference>
<feature type="compositionally biased region" description="Polar residues" evidence="5">
    <location>
        <begin position="328"/>
        <end position="347"/>
    </location>
</feature>
<proteinExistence type="predicted"/>
<feature type="region of interest" description="Disordered" evidence="5">
    <location>
        <begin position="313"/>
        <end position="353"/>
    </location>
</feature>
<dbReference type="Pfam" id="PF00628">
    <property type="entry name" value="PHD"/>
    <property type="match status" value="1"/>
</dbReference>
<feature type="compositionally biased region" description="Basic and acidic residues" evidence="5">
    <location>
        <begin position="705"/>
        <end position="729"/>
    </location>
</feature>
<dbReference type="EMBL" id="NCVQ01000005">
    <property type="protein sequence ID" value="PWZ29073.1"/>
    <property type="molecule type" value="Genomic_DNA"/>
</dbReference>
<comment type="caution">
    <text evidence="7">The sequence shown here is derived from an EMBL/GenBank/DDBJ whole genome shotgun (WGS) entry which is preliminary data.</text>
</comment>
<name>A0A3L6F866_MAIZE</name>
<feature type="compositionally biased region" description="Basic and acidic residues" evidence="5">
    <location>
        <begin position="1157"/>
        <end position="1167"/>
    </location>
</feature>
<feature type="compositionally biased region" description="Basic and acidic residues" evidence="5">
    <location>
        <begin position="1032"/>
        <end position="1042"/>
    </location>
</feature>
<dbReference type="PROSITE" id="PS50016">
    <property type="entry name" value="ZF_PHD_2"/>
    <property type="match status" value="1"/>
</dbReference>
<feature type="compositionally biased region" description="Basic and acidic residues" evidence="5">
    <location>
        <begin position="1057"/>
        <end position="1068"/>
    </location>
</feature>
<feature type="compositionally biased region" description="Polar residues" evidence="5">
    <location>
        <begin position="684"/>
        <end position="700"/>
    </location>
</feature>
<keyword evidence="3" id="KW-0862">Zinc</keyword>
<evidence type="ECO:0000256" key="2">
    <source>
        <dbReference type="ARBA" id="ARBA00022771"/>
    </source>
</evidence>
<dbReference type="InterPro" id="IPR013083">
    <property type="entry name" value="Znf_RING/FYVE/PHD"/>
</dbReference>
<evidence type="ECO:0000259" key="6">
    <source>
        <dbReference type="PROSITE" id="PS50016"/>
    </source>
</evidence>
<dbReference type="GO" id="GO:0008270">
    <property type="term" value="F:zinc ion binding"/>
    <property type="evidence" value="ECO:0007669"/>
    <property type="project" value="UniProtKB-KW"/>
</dbReference>
<feature type="domain" description="PHD-type" evidence="6">
    <location>
        <begin position="88"/>
        <end position="150"/>
    </location>
</feature>
<feature type="region of interest" description="Disordered" evidence="5">
    <location>
        <begin position="666"/>
        <end position="729"/>
    </location>
</feature>
<feature type="compositionally biased region" description="Basic and acidic residues" evidence="5">
    <location>
        <begin position="1106"/>
        <end position="1133"/>
    </location>
</feature>
<feature type="compositionally biased region" description="Polar residues" evidence="5">
    <location>
        <begin position="666"/>
        <end position="676"/>
    </location>
</feature>
<dbReference type="Gene3D" id="3.30.40.10">
    <property type="entry name" value="Zinc/RING finger domain, C3HC4 (zinc finger)"/>
    <property type="match status" value="1"/>
</dbReference>
<feature type="region of interest" description="Disordered" evidence="5">
    <location>
        <begin position="1020"/>
        <end position="1176"/>
    </location>
</feature>
<evidence type="ECO:0000256" key="3">
    <source>
        <dbReference type="ARBA" id="ARBA00022833"/>
    </source>
</evidence>
<dbReference type="InterPro" id="IPR019787">
    <property type="entry name" value="Znf_PHD-finger"/>
</dbReference>
<feature type="compositionally biased region" description="Polar residues" evidence="5">
    <location>
        <begin position="1020"/>
        <end position="1031"/>
    </location>
</feature>
<dbReference type="SMART" id="SM00249">
    <property type="entry name" value="PHD"/>
    <property type="match status" value="1"/>
</dbReference>
<dbReference type="AlphaFoldDB" id="A0A3L6F866"/>
<evidence type="ECO:0000256" key="1">
    <source>
        <dbReference type="ARBA" id="ARBA00022723"/>
    </source>
</evidence>
<dbReference type="InterPro" id="IPR001965">
    <property type="entry name" value="Znf_PHD"/>
</dbReference>
<keyword evidence="1" id="KW-0479">Metal-binding</keyword>
<evidence type="ECO:0000256" key="5">
    <source>
        <dbReference type="SAM" id="MobiDB-lite"/>
    </source>
</evidence>
<dbReference type="ExpressionAtlas" id="A0A3L6F866">
    <property type="expression patterns" value="baseline and differential"/>
</dbReference>
<keyword evidence="2 4" id="KW-0863">Zinc-finger</keyword>
<feature type="region of interest" description="Disordered" evidence="5">
    <location>
        <begin position="852"/>
        <end position="890"/>
    </location>
</feature>
<dbReference type="InterPro" id="IPR011011">
    <property type="entry name" value="Znf_FYVE_PHD"/>
</dbReference>
<dbReference type="InterPro" id="IPR031736">
    <property type="entry name" value="REXO1-like_dom"/>
</dbReference>
<dbReference type="Pfam" id="PF15870">
    <property type="entry name" value="EloA-BP1"/>
    <property type="match status" value="1"/>
</dbReference>
<accession>A0A3L6F866</accession>
<evidence type="ECO:0000313" key="8">
    <source>
        <dbReference type="Proteomes" id="UP000251960"/>
    </source>
</evidence>
<feature type="region of interest" description="Disordered" evidence="5">
    <location>
        <begin position="934"/>
        <end position="982"/>
    </location>
</feature>
<organism evidence="7 8">
    <name type="scientific">Zea mays</name>
    <name type="common">Maize</name>
    <dbReference type="NCBI Taxonomy" id="4577"/>
    <lineage>
        <taxon>Eukaryota</taxon>
        <taxon>Viridiplantae</taxon>
        <taxon>Streptophyta</taxon>
        <taxon>Embryophyta</taxon>
        <taxon>Tracheophyta</taxon>
        <taxon>Spermatophyta</taxon>
        <taxon>Magnoliopsida</taxon>
        <taxon>Liliopsida</taxon>
        <taxon>Poales</taxon>
        <taxon>Poaceae</taxon>
        <taxon>PACMAD clade</taxon>
        <taxon>Panicoideae</taxon>
        <taxon>Andropogonodae</taxon>
        <taxon>Andropogoneae</taxon>
        <taxon>Tripsacinae</taxon>
        <taxon>Zea</taxon>
    </lineage>
</organism>
<gene>
    <name evidence="7" type="ORF">Zm00014a_020254</name>
</gene>
<sequence>MSSSATASASPPRYLRCVNYQYQPHLPHQSSTKMFPWEMDIDGESSKTLGQMEDLYSCFSLCSCDDDWYGQEESSTLSFPSYYIDAEAVVCLDDGDCKIRNGLVAAEDDSTLDTSIACDSCDKWYHAICVAFNATMASDSSWLCPRCKFNEVEYEANVILKQNLGEDCVIGSDRTCTNASFSGRVSVSVADEGETALVVSMVGAHSETRGGLSEASLGLETAHETFNCSPYPSHSKDVLVADASSLRNTDIVSRSQNKPSEINVVHTLCSEPTETSLQFSPIREPATTIFSSEQDNMSTERLEVPKLVSSCPVVDNSKEAKSTGEENAAQQSNNELSSVIKSPQPASSDAVHQMKTAQNLQLPLRHDGHSSDDMKEEHIESGNEMIHPAKKAKLGVQEDINVIGNFDFSSIHSHTTSPAKAITDDIMSESVAQQKSIPDIMSIVDGEVYRRDPGRELAKPVGRRAGDKPGPRVKKIFRKEEGKESSALVQKLQKEIKEVVRDTGTNILEKDESFDEKLLTAFRAAIGKSVDGPAKSTNTNQLIRTRRSLLQKGKKRENLTKKLYGTSTGRRRSDWHRDWEVEFWKYRCSPGINPEKIETLQSVLQLLKKSSEMDKESAKGKREENNNSSILSRLYLADASVVPRKDDIRPLSALAGCAPLDKSSQIKASCNKSSSIPAGGNETMKISSPSSTGKASSYSILNKEAPSRRENRNSQPSQDKRNQSSGDIKQDKRKWALEILARKNASSITNKDQTGGNDALKGNFPLLAQLPVDMRPQLAAGSNKKVPVSVRQAQFHRIAEHYLQKANLDVIRRCADTELAIADAVNVEKGIYERSNSKSIYVNLCSQATRQHAKAKSDNDTSTLTKRTESGSDQISQEATSEGTNVSGSDMEEDLNRAAISNQKNELEDDTAPEHIVHKDTVSFNSAEDALRKAGLFDSPPNSPERGNAAVEGESRLEEPGKNLQSNPEDVSLLKDGNSSLPADLDAANCQSLDTIMCEQPEPNSEEQQKLTGKVEIDNVATNKTKQPNNEGQHKLIGKGDTEDVAANKTNAANLTEGDRCSEKHEKSNGPVIEISVDCNMPGKITGHVEASREMEKASSGLPNQYHEDDLTRDGEVISKPKNSELTKEKSCSDKPSASSREPKGDKPNRGAAEGGDDPKKRPRDQAGKNTSDASNSTYKKVEMFVKEQIRPLCKSAVITVDQYKWAVAKTTDKVMSFHRDAKNANFLIKEGDKVRKLALQYVEASQQKIS</sequence>
<dbReference type="Proteomes" id="UP000251960">
    <property type="component" value="Chromosome 4"/>
</dbReference>